<organism evidence="1 2">
    <name type="scientific">Iocasia fonsfrigidae</name>
    <dbReference type="NCBI Taxonomy" id="2682810"/>
    <lineage>
        <taxon>Bacteria</taxon>
        <taxon>Bacillati</taxon>
        <taxon>Bacillota</taxon>
        <taxon>Clostridia</taxon>
        <taxon>Halanaerobiales</taxon>
        <taxon>Halanaerobiaceae</taxon>
        <taxon>Iocasia</taxon>
    </lineage>
</organism>
<accession>A0A8A7KLX1</accession>
<gene>
    <name evidence="1" type="ORF">GM661_18690</name>
</gene>
<dbReference type="Proteomes" id="UP000665020">
    <property type="component" value="Chromosome"/>
</dbReference>
<evidence type="ECO:0000313" key="2">
    <source>
        <dbReference type="Proteomes" id="UP000665020"/>
    </source>
</evidence>
<protein>
    <submittedName>
        <fullName evidence="1">Uncharacterized protein</fullName>
    </submittedName>
</protein>
<dbReference type="EMBL" id="CP046640">
    <property type="protein sequence ID" value="QTL99837.1"/>
    <property type="molecule type" value="Genomic_DNA"/>
</dbReference>
<sequence>MFLIVDVFNSYDATIGLSKLLPKEETYELSLAGNIDIDNRGNKEELIRIEIISNLDTTVINSISNGEITITFSSGSLSTSQLMVLDFKEQIYEINGTSIINNLTLDGLLALKENEITTFNFDFTGHLDVKFIFEQYQENEDLHYVEQFSIVENKSYNENKPYYSNKTKQRKVNNIKYDFSISKLSTKWIDTNNEYRISYYCHNEDIYYGEWKYLIGVIFDKVEQKAFNNPNDIFKDTISGNGIKIITRNY</sequence>
<name>A0A8A7KLX1_9FIRM</name>
<keyword evidence="2" id="KW-1185">Reference proteome</keyword>
<evidence type="ECO:0000313" key="1">
    <source>
        <dbReference type="EMBL" id="QTL99837.1"/>
    </source>
</evidence>
<dbReference type="RefSeq" id="WP_230868160.1">
    <property type="nucleotide sequence ID" value="NZ_CP046640.1"/>
</dbReference>
<dbReference type="KEGG" id="ifn:GM661_18690"/>
<reference evidence="1" key="1">
    <citation type="submission" date="2019-12" db="EMBL/GenBank/DDBJ databases">
        <authorList>
            <person name="zhang j."/>
            <person name="sun C.M."/>
        </authorList>
    </citation>
    <scope>NUCLEOTIDE SEQUENCE</scope>
    <source>
        <strain evidence="1">NS-1</strain>
    </source>
</reference>
<dbReference type="AlphaFoldDB" id="A0A8A7KLX1"/>
<proteinExistence type="predicted"/>